<keyword evidence="3" id="KW-1185">Reference proteome</keyword>
<evidence type="ECO:0000313" key="3">
    <source>
        <dbReference type="Proteomes" id="UP001230504"/>
    </source>
</evidence>
<evidence type="ECO:0000313" key="2">
    <source>
        <dbReference type="EMBL" id="KAK1595471.1"/>
    </source>
</evidence>
<dbReference type="Proteomes" id="UP001230504">
    <property type="component" value="Unassembled WGS sequence"/>
</dbReference>
<accession>A0AAD8Q3V7</accession>
<sequence>MASSFFYQAPLCSAALFHHTNLSHEPVVKNPQSQQVPAIFLAGSHSPDCSRFIQSREHPSHRPPSSRPSRPSIPFTRDQSTAHHMLRTTSASIIAAARIGPIARVLTVLISGSSLPRGSHDRNNLLGTSFSMASFFYIAANNATAALLRPNKTHWSMDS</sequence>
<dbReference type="RefSeq" id="XP_060416483.1">
    <property type="nucleotide sequence ID" value="XM_060565283.1"/>
</dbReference>
<reference evidence="2" key="1">
    <citation type="submission" date="2021-06" db="EMBL/GenBank/DDBJ databases">
        <title>Comparative genomics, transcriptomics and evolutionary studies reveal genomic signatures of adaptation to plant cell wall in hemibiotrophic fungi.</title>
        <authorList>
            <consortium name="DOE Joint Genome Institute"/>
            <person name="Baroncelli R."/>
            <person name="Diaz J.F."/>
            <person name="Benocci T."/>
            <person name="Peng M."/>
            <person name="Battaglia E."/>
            <person name="Haridas S."/>
            <person name="Andreopoulos W."/>
            <person name="Labutti K."/>
            <person name="Pangilinan J."/>
            <person name="Floch G.L."/>
            <person name="Makela M.R."/>
            <person name="Henrissat B."/>
            <person name="Grigoriev I.V."/>
            <person name="Crouch J.A."/>
            <person name="De Vries R.P."/>
            <person name="Sukno S.A."/>
            <person name="Thon M.R."/>
        </authorList>
    </citation>
    <scope>NUCLEOTIDE SEQUENCE</scope>
    <source>
        <strain evidence="2">CBS 125086</strain>
    </source>
</reference>
<name>A0AAD8Q3V7_9PEZI</name>
<evidence type="ECO:0000256" key="1">
    <source>
        <dbReference type="SAM" id="MobiDB-lite"/>
    </source>
</evidence>
<organism evidence="2 3">
    <name type="scientific">Colletotrichum navitas</name>
    <dbReference type="NCBI Taxonomy" id="681940"/>
    <lineage>
        <taxon>Eukaryota</taxon>
        <taxon>Fungi</taxon>
        <taxon>Dikarya</taxon>
        <taxon>Ascomycota</taxon>
        <taxon>Pezizomycotina</taxon>
        <taxon>Sordariomycetes</taxon>
        <taxon>Hypocreomycetidae</taxon>
        <taxon>Glomerellales</taxon>
        <taxon>Glomerellaceae</taxon>
        <taxon>Colletotrichum</taxon>
        <taxon>Colletotrichum graminicola species complex</taxon>
    </lineage>
</organism>
<protein>
    <submittedName>
        <fullName evidence="2">Uncharacterized protein</fullName>
    </submittedName>
</protein>
<dbReference type="GeneID" id="85449523"/>
<proteinExistence type="predicted"/>
<dbReference type="EMBL" id="JAHLJV010000015">
    <property type="protein sequence ID" value="KAK1595471.1"/>
    <property type="molecule type" value="Genomic_DNA"/>
</dbReference>
<comment type="caution">
    <text evidence="2">The sequence shown here is derived from an EMBL/GenBank/DDBJ whole genome shotgun (WGS) entry which is preliminary data.</text>
</comment>
<dbReference type="AlphaFoldDB" id="A0AAD8Q3V7"/>
<gene>
    <name evidence="2" type="ORF">LY79DRAFT_99532</name>
</gene>
<feature type="region of interest" description="Disordered" evidence="1">
    <location>
        <begin position="52"/>
        <end position="79"/>
    </location>
</feature>